<dbReference type="NCBIfam" id="NF009709">
    <property type="entry name" value="PRK13238.1"/>
    <property type="match status" value="1"/>
</dbReference>
<dbReference type="PANTHER" id="PTHR32325">
    <property type="entry name" value="BETA-ELIMINATING LYASE-LIKE PROTEIN-RELATED"/>
    <property type="match status" value="1"/>
</dbReference>
<dbReference type="SUPFAM" id="SSF53383">
    <property type="entry name" value="PLP-dependent transferases"/>
    <property type="match status" value="1"/>
</dbReference>
<dbReference type="InterPro" id="IPR015422">
    <property type="entry name" value="PyrdxlP-dep_Trfase_small"/>
</dbReference>
<dbReference type="InterPro" id="IPR015421">
    <property type="entry name" value="PyrdxlP-dep_Trfase_major"/>
</dbReference>
<dbReference type="Gene3D" id="3.90.1150.10">
    <property type="entry name" value="Aspartate Aminotransferase, domain 1"/>
    <property type="match status" value="1"/>
</dbReference>
<dbReference type="KEGG" id="chm:B842_02140"/>
<evidence type="ECO:0000259" key="6">
    <source>
        <dbReference type="Pfam" id="PF01212"/>
    </source>
</evidence>
<evidence type="ECO:0000313" key="8">
    <source>
        <dbReference type="Proteomes" id="UP000031524"/>
    </source>
</evidence>
<organism evidence="7 8">
    <name type="scientific">Corynebacterium humireducens NBRC 106098 = DSM 45392</name>
    <dbReference type="NCBI Taxonomy" id="1223515"/>
    <lineage>
        <taxon>Bacteria</taxon>
        <taxon>Bacillati</taxon>
        <taxon>Actinomycetota</taxon>
        <taxon>Actinomycetes</taxon>
        <taxon>Mycobacteriales</taxon>
        <taxon>Corynebacteriaceae</taxon>
        <taxon>Corynebacterium</taxon>
    </lineage>
</organism>
<keyword evidence="4 7" id="KW-0456">Lyase</keyword>
<accession>A0A0B5D0V8</accession>
<evidence type="ECO:0000256" key="2">
    <source>
        <dbReference type="ARBA" id="ARBA00009721"/>
    </source>
</evidence>
<evidence type="ECO:0000256" key="1">
    <source>
        <dbReference type="ARBA" id="ARBA00001933"/>
    </source>
</evidence>
<dbReference type="InterPro" id="IPR015424">
    <property type="entry name" value="PyrdxlP-dep_Trfase"/>
</dbReference>
<proteinExistence type="inferred from homology"/>
<dbReference type="InterPro" id="IPR001597">
    <property type="entry name" value="ArAA_b-elim_lyase/Thr_aldolase"/>
</dbReference>
<dbReference type="GO" id="GO:0009034">
    <property type="term" value="F:tryptophanase activity"/>
    <property type="evidence" value="ECO:0007669"/>
    <property type="project" value="UniProtKB-EC"/>
</dbReference>
<reference evidence="7 8" key="1">
    <citation type="submission" date="2013-04" db="EMBL/GenBank/DDBJ databases">
        <title>Complete genome sequence of Corynebacterium humireducens DSM 45392(T), isolated from a wastewater-fed microbial fuel cell.</title>
        <authorList>
            <person name="Ruckert C."/>
            <person name="Albersmeier A."/>
            <person name="Kalinowski J."/>
        </authorList>
    </citation>
    <scope>NUCLEOTIDE SEQUENCE [LARGE SCALE GENOMIC DNA]</scope>
    <source>
        <strain evidence="8">MFC-5</strain>
    </source>
</reference>
<dbReference type="InterPro" id="IPR011166">
    <property type="entry name" value="Beta-eliminating_lyase"/>
</dbReference>
<evidence type="ECO:0000256" key="3">
    <source>
        <dbReference type="ARBA" id="ARBA00022898"/>
    </source>
</evidence>
<dbReference type="Proteomes" id="UP000031524">
    <property type="component" value="Chromosome"/>
</dbReference>
<dbReference type="EMBL" id="CP005286">
    <property type="protein sequence ID" value="AJE32281.1"/>
    <property type="molecule type" value="Genomic_DNA"/>
</dbReference>
<dbReference type="Gene3D" id="3.40.640.10">
    <property type="entry name" value="Type I PLP-dependent aspartate aminotransferase-like (Major domain)"/>
    <property type="match status" value="1"/>
</dbReference>
<evidence type="ECO:0000256" key="4">
    <source>
        <dbReference type="ARBA" id="ARBA00023239"/>
    </source>
</evidence>
<dbReference type="STRING" id="1223515.B842_02140"/>
<evidence type="ECO:0000256" key="5">
    <source>
        <dbReference type="PIRSR" id="PIRSR611166-50"/>
    </source>
</evidence>
<dbReference type="RefSeq" id="WP_040084936.1">
    <property type="nucleotide sequence ID" value="NZ_BCSU01000004.1"/>
</dbReference>
<dbReference type="EC" id="4.1.99.1" evidence="7"/>
<comment type="cofactor">
    <cofactor evidence="1 5">
        <name>pyridoxal 5'-phosphate</name>
        <dbReference type="ChEBI" id="CHEBI:597326"/>
    </cofactor>
</comment>
<dbReference type="Pfam" id="PF01212">
    <property type="entry name" value="Beta_elim_lyase"/>
    <property type="match status" value="1"/>
</dbReference>
<gene>
    <name evidence="7" type="primary">tnaA</name>
    <name evidence="7" type="ORF">B842_02140</name>
</gene>
<keyword evidence="8" id="KW-1185">Reference proteome</keyword>
<name>A0A0B5D0V8_9CORY</name>
<feature type="domain" description="Aromatic amino acid beta-eliminating lyase/threonine aldolase" evidence="6">
    <location>
        <begin position="55"/>
        <end position="427"/>
    </location>
</feature>
<keyword evidence="3 5" id="KW-0663">Pyridoxal phosphate</keyword>
<evidence type="ECO:0000313" key="7">
    <source>
        <dbReference type="EMBL" id="AJE32281.1"/>
    </source>
</evidence>
<dbReference type="PANTHER" id="PTHR32325:SF4">
    <property type="entry name" value="TRYPTOPHANASE"/>
    <property type="match status" value="1"/>
</dbReference>
<comment type="similarity">
    <text evidence="2">Belongs to the beta-eliminating lyase family.</text>
</comment>
<protein>
    <submittedName>
        <fullName evidence="7">Tryptophanase/L-cysteine desulfhydrase, PLP-dependent</fullName>
        <ecNumber evidence="7">4.1.99.1</ecNumber>
    </submittedName>
</protein>
<dbReference type="AlphaFoldDB" id="A0A0B5D0V8"/>
<dbReference type="PIRSF" id="PIRSF001386">
    <property type="entry name" value="Trpase"/>
    <property type="match status" value="1"/>
</dbReference>
<sequence>MSKVTFFRGQQLPLEMHKVRIIQKLTLLPIEERKEAMAEAGYNTFLLENKDVFLDMLTDSGVNAMSQDQQAAMLMADDAYAGSATYTRLHDKLVEIFDMEYFLPAHQGRAAENIISKVMVREGTLVPMNYHFTTTLAHITVNGGEVVELVIPEGLEVTSDHPFKGNLDVDALRKLIDERGAEALSYVRMEAGTNLIGGQPFSVQNLREVSAVCREHGIPLVLDASLLADNLYFNKVREESCRDKSIREITKEIADLSDVLYFSARKLGFGRGGGICIRDEELYKKMRGYVPMFEGFLTYGGMSVREMEAITVGLDETMDEDMINQGPQFIEYMVTELDKRNIPVITPAGGLGAHVDAMRFVDHIPQTEYPAAALAAALYVCSGVRGMERGTMSEARDAEGVEPLADMELVRLAMPRRVFTLSQVNYVIDRLDWLYQNRQLIGGLEWEEEPEILRFFYGRLKPKNDWLEQLVEKFREDFGDSL</sequence>
<feature type="modified residue" description="N6-(pyridoxal phosphate)lysine" evidence="5">
    <location>
        <position position="266"/>
    </location>
</feature>
<dbReference type="HOGENOM" id="CLU_047223_0_0_11"/>
<dbReference type="OrthoDB" id="9764079at2"/>